<organism evidence="2 3">
    <name type="scientific">Caenorhabditis nigoni</name>
    <dbReference type="NCBI Taxonomy" id="1611254"/>
    <lineage>
        <taxon>Eukaryota</taxon>
        <taxon>Metazoa</taxon>
        <taxon>Ecdysozoa</taxon>
        <taxon>Nematoda</taxon>
        <taxon>Chromadorea</taxon>
        <taxon>Rhabditida</taxon>
        <taxon>Rhabditina</taxon>
        <taxon>Rhabditomorpha</taxon>
        <taxon>Rhabditoidea</taxon>
        <taxon>Rhabditidae</taxon>
        <taxon>Peloderinae</taxon>
        <taxon>Caenorhabditis</taxon>
    </lineage>
</organism>
<protein>
    <submittedName>
        <fullName evidence="2">Uncharacterized protein</fullName>
    </submittedName>
</protein>
<proteinExistence type="predicted"/>
<keyword evidence="3" id="KW-1185">Reference proteome</keyword>
<name>A0A2G5T3X1_9PELO</name>
<evidence type="ECO:0000313" key="2">
    <source>
        <dbReference type="EMBL" id="PIC21781.1"/>
    </source>
</evidence>
<feature type="compositionally biased region" description="Polar residues" evidence="1">
    <location>
        <begin position="101"/>
        <end position="110"/>
    </location>
</feature>
<gene>
    <name evidence="2" type="primary">Cnig_chr_X.g26492</name>
    <name evidence="2" type="ORF">B9Z55_026492</name>
</gene>
<accession>A0A2G5T3X1</accession>
<dbReference type="AlphaFoldDB" id="A0A2G5T3X1"/>
<evidence type="ECO:0000256" key="1">
    <source>
        <dbReference type="SAM" id="MobiDB-lite"/>
    </source>
</evidence>
<sequence length="123" mass="13630">MDHSAFTRCLNSRDQTNQLVPFFPRNEVMNNGLDFQMANSPQRTLSNVSINPIIAPGAGQPFPGIMPHNMLNMNNFLPRNPWNLLNQYGTSQQFPEALSLISSSSTNNVQDPPDGLNPGKCET</sequence>
<evidence type="ECO:0000313" key="3">
    <source>
        <dbReference type="Proteomes" id="UP000230233"/>
    </source>
</evidence>
<comment type="caution">
    <text evidence="2">The sequence shown here is derived from an EMBL/GenBank/DDBJ whole genome shotgun (WGS) entry which is preliminary data.</text>
</comment>
<feature type="region of interest" description="Disordered" evidence="1">
    <location>
        <begin position="101"/>
        <end position="123"/>
    </location>
</feature>
<dbReference type="Proteomes" id="UP000230233">
    <property type="component" value="Chromosome X"/>
</dbReference>
<reference evidence="3" key="1">
    <citation type="submission" date="2017-10" db="EMBL/GenBank/DDBJ databases">
        <title>Rapid genome shrinkage in a self-fertile nematode reveals novel sperm competition proteins.</title>
        <authorList>
            <person name="Yin D."/>
            <person name="Schwarz E.M."/>
            <person name="Thomas C.G."/>
            <person name="Felde R.L."/>
            <person name="Korf I.F."/>
            <person name="Cutter A.D."/>
            <person name="Schartner C.M."/>
            <person name="Ralston E.J."/>
            <person name="Meyer B.J."/>
            <person name="Haag E.S."/>
        </authorList>
    </citation>
    <scope>NUCLEOTIDE SEQUENCE [LARGE SCALE GENOMIC DNA]</scope>
    <source>
        <strain evidence="3">JU1422</strain>
    </source>
</reference>
<dbReference type="EMBL" id="PDUG01000006">
    <property type="protein sequence ID" value="PIC21781.1"/>
    <property type="molecule type" value="Genomic_DNA"/>
</dbReference>